<dbReference type="AlphaFoldDB" id="A0A3L0VYT8"/>
<sequence length="62" mass="7168">MARTQVDYQTLSGEAKESIAAMVDYCLRNGIAMGMDEGIKNFDTNEKHKFRLEIEAFFQFKE</sequence>
<proteinExistence type="predicted"/>
<reference evidence="1" key="1">
    <citation type="submission" date="2018-10" db="EMBL/GenBank/DDBJ databases">
        <authorList>
            <consortium name="NARMS: The National Antimicrobial Resistance Monitoring System"/>
        </authorList>
    </citation>
    <scope>NUCLEOTIDE SEQUENCE [LARGE SCALE GENOMIC DNA]</scope>
    <source>
        <strain evidence="1">CVM N17EC0388</strain>
    </source>
</reference>
<protein>
    <submittedName>
        <fullName evidence="1">Uncharacterized protein</fullName>
    </submittedName>
</protein>
<gene>
    <name evidence="1" type="ORF">D9F05_09490</name>
</gene>
<name>A0A3L0VYT8_ECOLX</name>
<organism evidence="1">
    <name type="scientific">Escherichia coli</name>
    <dbReference type="NCBI Taxonomy" id="562"/>
    <lineage>
        <taxon>Bacteria</taxon>
        <taxon>Pseudomonadati</taxon>
        <taxon>Pseudomonadota</taxon>
        <taxon>Gammaproteobacteria</taxon>
        <taxon>Enterobacterales</taxon>
        <taxon>Enterobacteriaceae</taxon>
        <taxon>Escherichia</taxon>
    </lineage>
</organism>
<accession>A0A3L0VYT8</accession>
<evidence type="ECO:0000313" key="1">
    <source>
        <dbReference type="EMBL" id="MHO04604.1"/>
    </source>
</evidence>
<dbReference type="EMBL" id="RNRV01000013">
    <property type="protein sequence ID" value="MHO04604.1"/>
    <property type="molecule type" value="Genomic_DNA"/>
</dbReference>
<comment type="caution">
    <text evidence="1">The sequence shown here is derived from an EMBL/GenBank/DDBJ whole genome shotgun (WGS) entry which is preliminary data.</text>
</comment>